<accession>A0A6P5YRW9</accession>
<dbReference type="KEGG" id="dzi:111294297"/>
<evidence type="ECO:0000256" key="1">
    <source>
        <dbReference type="SAM" id="Coils"/>
    </source>
</evidence>
<sequence>MQSRRKTIGMNLGFRKSLLLMSKRCAFSQRKHLERRATEKLKTRMEKLKVEMEEIGKEQESIRKGQRGVKEKFERIELECEQLRRETDLITQQSHNTQLRLCLMFQILKAREVNDFTKAAALTQILRLVPQLMEVIAKQSKEK</sequence>
<evidence type="ECO:0000313" key="2">
    <source>
        <dbReference type="Proteomes" id="UP000515121"/>
    </source>
</evidence>
<dbReference type="Proteomes" id="UP000515121">
    <property type="component" value="Unplaced"/>
</dbReference>
<dbReference type="PANTHER" id="PTHR48248:SF5">
    <property type="entry name" value="UVR DOMAIN-CONTAINING PROTEIN"/>
    <property type="match status" value="1"/>
</dbReference>
<gene>
    <name evidence="3" type="primary">LOC111294297</name>
</gene>
<evidence type="ECO:0000313" key="3">
    <source>
        <dbReference type="RefSeq" id="XP_022743293.1"/>
    </source>
</evidence>
<proteinExistence type="predicted"/>
<feature type="coiled-coil region" evidence="1">
    <location>
        <begin position="38"/>
        <end position="93"/>
    </location>
</feature>
<organism evidence="2 3">
    <name type="scientific">Durio zibethinus</name>
    <name type="common">Durian</name>
    <dbReference type="NCBI Taxonomy" id="66656"/>
    <lineage>
        <taxon>Eukaryota</taxon>
        <taxon>Viridiplantae</taxon>
        <taxon>Streptophyta</taxon>
        <taxon>Embryophyta</taxon>
        <taxon>Tracheophyta</taxon>
        <taxon>Spermatophyta</taxon>
        <taxon>Magnoliopsida</taxon>
        <taxon>eudicotyledons</taxon>
        <taxon>Gunneridae</taxon>
        <taxon>Pentapetalae</taxon>
        <taxon>rosids</taxon>
        <taxon>malvids</taxon>
        <taxon>Malvales</taxon>
        <taxon>Malvaceae</taxon>
        <taxon>Helicteroideae</taxon>
        <taxon>Durio</taxon>
    </lineage>
</organism>
<keyword evidence="2" id="KW-1185">Reference proteome</keyword>
<dbReference type="AlphaFoldDB" id="A0A6P5YRW9"/>
<reference evidence="3" key="1">
    <citation type="submission" date="2025-08" db="UniProtKB">
        <authorList>
            <consortium name="RefSeq"/>
        </authorList>
    </citation>
    <scope>IDENTIFICATION</scope>
    <source>
        <tissue evidence="3">Fruit stalk</tissue>
    </source>
</reference>
<keyword evidence="1" id="KW-0175">Coiled coil</keyword>
<dbReference type="GeneID" id="111294297"/>
<name>A0A6P5YRW9_DURZI</name>
<dbReference type="PANTHER" id="PTHR48248">
    <property type="entry name" value="UVR DOMAIN-CONTAINING PROTEIN"/>
    <property type="match status" value="1"/>
</dbReference>
<protein>
    <submittedName>
        <fullName evidence="3">Uncharacterized protein LOC111294297 isoform X1</fullName>
    </submittedName>
</protein>
<dbReference type="OrthoDB" id="993893at2759"/>
<dbReference type="RefSeq" id="XP_022743293.1">
    <property type="nucleotide sequence ID" value="XM_022887558.1"/>
</dbReference>